<dbReference type="InterPro" id="IPR001623">
    <property type="entry name" value="DnaJ_domain"/>
</dbReference>
<sequence length="499" mass="56750">MGTQEVSYPALSGMDGGSETPLKGTKKRLLTASVESDPEEQEKTGLEATSKPTYTHSEDEWKGPGAQKEAGKRSESAVERIVKIADNNPYLILGVNDPCSKGEAYKAYRKLSLLIHPDKCKHKNAKTVFIKSKEASNRLCLEEELLDCTVFPEEDNNGPYTEEDNSRPGAFQQHIYTKATSCIQSLFSDLKSSDLDKKIWEYNKLIRVKNMKDVLSFKDHERYIICLEVLISDVNQLHQILGAWLSRFHYSSDWIVTFRVENYELKFQFGDKDAVEKKSQTTDADGDTFMEASDFLETLLPVQTQQGQYIVTYASFQAWNKVLKQYISFNIKFIVQTKPESCICKFLSMKYSPLRCELKFKKKDVSGNVTEYGGWITRTEFCNIMVHTQVDNIIVEVYRSESAIPPWTLYGLVQEASALEKANHMSELFINADLPGLQTAASSVHTNVNTGRSLSMISSTLYMDAGIAEIENQIKLLQLQAELQRRRKQDRNTRELVHV</sequence>
<dbReference type="SMART" id="SM00271">
    <property type="entry name" value="DnaJ"/>
    <property type="match status" value="1"/>
</dbReference>
<gene>
    <name evidence="3" type="ORF">ACJ72_04162</name>
</gene>
<feature type="domain" description="J" evidence="2">
    <location>
        <begin position="88"/>
        <end position="158"/>
    </location>
</feature>
<accession>A0A1B7NXK6</accession>
<dbReference type="EMBL" id="LGUA01000464">
    <property type="protein sequence ID" value="OAX81504.1"/>
    <property type="molecule type" value="Genomic_DNA"/>
</dbReference>
<evidence type="ECO:0000313" key="4">
    <source>
        <dbReference type="Proteomes" id="UP000091918"/>
    </source>
</evidence>
<dbReference type="SUPFAM" id="SSF46565">
    <property type="entry name" value="Chaperone J-domain"/>
    <property type="match status" value="1"/>
</dbReference>
<dbReference type="Proteomes" id="UP000091918">
    <property type="component" value="Unassembled WGS sequence"/>
</dbReference>
<dbReference type="PANTHER" id="PTHR47422:SF1">
    <property type="entry name" value="DNAJ HEAT SHOCK N-TERMINAL DOMAIN-CONTAINING PROTEIN"/>
    <property type="match status" value="1"/>
</dbReference>
<organism evidence="3 4">
    <name type="scientific">Emergomyces africanus</name>
    <dbReference type="NCBI Taxonomy" id="1955775"/>
    <lineage>
        <taxon>Eukaryota</taxon>
        <taxon>Fungi</taxon>
        <taxon>Dikarya</taxon>
        <taxon>Ascomycota</taxon>
        <taxon>Pezizomycotina</taxon>
        <taxon>Eurotiomycetes</taxon>
        <taxon>Eurotiomycetidae</taxon>
        <taxon>Onygenales</taxon>
        <taxon>Ajellomycetaceae</taxon>
        <taxon>Emergomyces</taxon>
    </lineage>
</organism>
<dbReference type="InterPro" id="IPR036869">
    <property type="entry name" value="J_dom_sf"/>
</dbReference>
<proteinExistence type="predicted"/>
<feature type="region of interest" description="Disordered" evidence="1">
    <location>
        <begin position="1"/>
        <end position="74"/>
    </location>
</feature>
<name>A0A1B7NXK6_9EURO</name>
<reference evidence="3 4" key="1">
    <citation type="submission" date="2015-07" db="EMBL/GenBank/DDBJ databases">
        <title>Emmonsia species relationships and genome sequence.</title>
        <authorList>
            <person name="Cuomo C.A."/>
            <person name="Schwartz I.S."/>
            <person name="Kenyon C."/>
            <person name="de Hoog G.S."/>
            <person name="Govender N.P."/>
            <person name="Botha A."/>
            <person name="Moreno L."/>
            <person name="de Vries M."/>
            <person name="Munoz J.F."/>
            <person name="Stielow J.B."/>
        </authorList>
    </citation>
    <scope>NUCLEOTIDE SEQUENCE [LARGE SCALE GENOMIC DNA]</scope>
    <source>
        <strain evidence="3 4">CBS 136260</strain>
    </source>
</reference>
<protein>
    <recommendedName>
        <fullName evidence="2">J domain-containing protein</fullName>
    </recommendedName>
</protein>
<dbReference type="AlphaFoldDB" id="A0A1B7NXK6"/>
<evidence type="ECO:0000259" key="2">
    <source>
        <dbReference type="PROSITE" id="PS50076"/>
    </source>
</evidence>
<dbReference type="STRING" id="1658172.A0A1B7NXK6"/>
<dbReference type="Gene3D" id="1.10.287.110">
    <property type="entry name" value="DnaJ domain"/>
    <property type="match status" value="1"/>
</dbReference>
<comment type="caution">
    <text evidence="3">The sequence shown here is derived from an EMBL/GenBank/DDBJ whole genome shotgun (WGS) entry which is preliminary data.</text>
</comment>
<evidence type="ECO:0000256" key="1">
    <source>
        <dbReference type="SAM" id="MobiDB-lite"/>
    </source>
</evidence>
<dbReference type="OrthoDB" id="552049at2759"/>
<evidence type="ECO:0000313" key="3">
    <source>
        <dbReference type="EMBL" id="OAX81504.1"/>
    </source>
</evidence>
<dbReference type="PANTHER" id="PTHR47422">
    <property type="entry name" value="DNAJ HEAT SHOCK N-TERMINAL DOMAIN-CONTAINING PROTEIN"/>
    <property type="match status" value="1"/>
</dbReference>
<dbReference type="CDD" id="cd06257">
    <property type="entry name" value="DnaJ"/>
    <property type="match status" value="1"/>
</dbReference>
<keyword evidence="4" id="KW-1185">Reference proteome</keyword>
<dbReference type="PROSITE" id="PS50076">
    <property type="entry name" value="DNAJ_2"/>
    <property type="match status" value="1"/>
</dbReference>
<dbReference type="Pfam" id="PF00226">
    <property type="entry name" value="DnaJ"/>
    <property type="match status" value="1"/>
</dbReference>